<dbReference type="GO" id="GO:0005524">
    <property type="term" value="F:ATP binding"/>
    <property type="evidence" value="ECO:0007669"/>
    <property type="project" value="UniProtKB-KW"/>
</dbReference>
<dbReference type="PANTHER" id="PTHR47959">
    <property type="entry name" value="ATP-DEPENDENT RNA HELICASE RHLE-RELATED"/>
    <property type="match status" value="1"/>
</dbReference>
<dbReference type="InterPro" id="IPR000629">
    <property type="entry name" value="RNA-helicase_DEAD-box_CS"/>
</dbReference>
<accession>U6GK22</accession>
<dbReference type="InterPro" id="IPR044742">
    <property type="entry name" value="DEAD/DEAH_RhlB"/>
</dbReference>
<dbReference type="Pfam" id="PF00271">
    <property type="entry name" value="Helicase_C"/>
    <property type="match status" value="1"/>
</dbReference>
<dbReference type="InterPro" id="IPR027417">
    <property type="entry name" value="P-loop_NTPase"/>
</dbReference>
<proteinExistence type="predicted"/>
<reference evidence="8" key="2">
    <citation type="submission" date="2013-10" db="EMBL/GenBank/DDBJ databases">
        <authorList>
            <person name="Aslett M."/>
        </authorList>
    </citation>
    <scope>NUCLEOTIDE SEQUENCE [LARGE SCALE GENOMIC DNA]</scope>
    <source>
        <strain evidence="8">Houghton</strain>
    </source>
</reference>
<reference evidence="8" key="1">
    <citation type="submission" date="2013-10" db="EMBL/GenBank/DDBJ databases">
        <title>Genomic analysis of the causative agents of coccidiosis in chickens.</title>
        <authorList>
            <person name="Reid A.J."/>
            <person name="Blake D."/>
            <person name="Billington K."/>
            <person name="Browne H."/>
            <person name="Dunn M."/>
            <person name="Hung S."/>
            <person name="Kawahara F."/>
            <person name="Miranda-Saavedra D."/>
            <person name="Mourier T."/>
            <person name="Nagra H."/>
            <person name="Otto T.D."/>
            <person name="Rawlings N."/>
            <person name="Sanchez A."/>
            <person name="Sanders M."/>
            <person name="Subramaniam C."/>
            <person name="Tay Y."/>
            <person name="Dear P."/>
            <person name="Doerig C."/>
            <person name="Gruber A."/>
            <person name="Parkinson J."/>
            <person name="Shirley M."/>
            <person name="Wan K.L."/>
            <person name="Berriman M."/>
            <person name="Tomley F."/>
            <person name="Pain A."/>
        </authorList>
    </citation>
    <scope>NUCLEOTIDE SEQUENCE [LARGE SCALE GENOMIC DNA]</scope>
    <source>
        <strain evidence="8">Houghton</strain>
    </source>
</reference>
<organism evidence="8 9">
    <name type="scientific">Eimeria acervulina</name>
    <name type="common">Coccidian parasite</name>
    <dbReference type="NCBI Taxonomy" id="5801"/>
    <lineage>
        <taxon>Eukaryota</taxon>
        <taxon>Sar</taxon>
        <taxon>Alveolata</taxon>
        <taxon>Apicomplexa</taxon>
        <taxon>Conoidasida</taxon>
        <taxon>Coccidia</taxon>
        <taxon>Eucoccidiorida</taxon>
        <taxon>Eimeriorina</taxon>
        <taxon>Eimeriidae</taxon>
        <taxon>Eimeria</taxon>
    </lineage>
</organism>
<dbReference type="GeneID" id="25272517"/>
<evidence type="ECO:0000256" key="5">
    <source>
        <dbReference type="SAM" id="MobiDB-lite"/>
    </source>
</evidence>
<dbReference type="PROSITE" id="PS00039">
    <property type="entry name" value="DEAD_ATP_HELICASE"/>
    <property type="match status" value="1"/>
</dbReference>
<dbReference type="InterPro" id="IPR050079">
    <property type="entry name" value="DEAD_box_RNA_helicase"/>
</dbReference>
<gene>
    <name evidence="8" type="ORF">EAH_00044470</name>
</gene>
<dbReference type="PROSITE" id="PS51192">
    <property type="entry name" value="HELICASE_ATP_BIND_1"/>
    <property type="match status" value="1"/>
</dbReference>
<feature type="compositionally biased region" description="Low complexity" evidence="5">
    <location>
        <begin position="400"/>
        <end position="428"/>
    </location>
</feature>
<feature type="domain" description="Helicase C-terminal" evidence="7">
    <location>
        <begin position="472"/>
        <end position="612"/>
    </location>
</feature>
<feature type="compositionally biased region" description="Polar residues" evidence="5">
    <location>
        <begin position="1"/>
        <end position="12"/>
    </location>
</feature>
<evidence type="ECO:0000313" key="9">
    <source>
        <dbReference type="Proteomes" id="UP000018050"/>
    </source>
</evidence>
<keyword evidence="9" id="KW-1185">Reference proteome</keyword>
<dbReference type="PROSITE" id="PS51194">
    <property type="entry name" value="HELICASE_CTER"/>
    <property type="match status" value="1"/>
</dbReference>
<evidence type="ECO:0000256" key="3">
    <source>
        <dbReference type="ARBA" id="ARBA00022806"/>
    </source>
</evidence>
<dbReference type="InterPro" id="IPR001650">
    <property type="entry name" value="Helicase_C-like"/>
</dbReference>
<dbReference type="Pfam" id="PF00270">
    <property type="entry name" value="DEAD"/>
    <property type="match status" value="1"/>
</dbReference>
<dbReference type="Proteomes" id="UP000018050">
    <property type="component" value="Unassembled WGS sequence"/>
</dbReference>
<dbReference type="PANTHER" id="PTHR47959:SF1">
    <property type="entry name" value="ATP-DEPENDENT RNA HELICASE DBPA"/>
    <property type="match status" value="1"/>
</dbReference>
<keyword evidence="4" id="KW-0067">ATP-binding</keyword>
<keyword evidence="1" id="KW-0547">Nucleotide-binding</keyword>
<dbReference type="VEuPathDB" id="ToxoDB:EAH_00044470"/>
<dbReference type="GO" id="GO:0003676">
    <property type="term" value="F:nucleic acid binding"/>
    <property type="evidence" value="ECO:0007669"/>
    <property type="project" value="InterPro"/>
</dbReference>
<sequence>NSSRISDSRNICSTGHSDTSSTNSNSSSSSNSSTSNSRSSSSNIRSSSSSRRESDAARPRSNPKGTAFLSPPELSALPHVRQQQLLQQQQLQQQLQQQVQRERQQQQQQRQKPRIYLHPAVQGARRRSSAAKPSAAAAATVDRSAAATVERSAAAAAAEAEATAYDAAADNHLVALEQHDLAALDSSSSSSSSSSSRGRGLLCKALKASLAAQGIRSLTEVQRRALPHILAGRSALIRSPTGTGKTLAYVLPLLQLLQQQQWPREEPIIILTPTRELAEQVAAQFYRFRGSIVCHPVLAVGGPQGGPPLGSVQLQQRGGHVLIGTPGRIAALAAAGYLLHLQQLKCLVLDEADKLVGPSFDDSLKILLQQINPQRQTLLLSATLPNWVSKQIQETLSPPQQEQQQEQQQQQQEQQQQQQQQEQQEQQQGNKGAVVIDLRDTGGSELSPSVSHIAVRVPRAVGERCRVAALLLLQRLQPEAQAIIFCCSRDEVSLLAAHPLLQQQQARQLHAQMPQRERRQTVQLFRDRQFNVLIASDLAARGLNFPGVRLVLQWGPPLSPELYVHRAGRTGRDCGEVIVLYDEAQRRQLRLLQQQLKIHLKHAKPPTDAQVQQQLLQRLEGEITSFPFAGDLSQLTSFAAEQQQQWGVRVLAGGLWLLLQRQQRMSWVSCLSGKPHRLCFLFFDPLGEVLRRRSDLLQLLRAALTEQQLSLVGHRDSAAGLFASGAAPAAIADDASIDSVADSFASVAAAARVLSSDVDAFAFAAAAAAGCRRAAKLLARRREAEAARQTLRQMLQQNKRRQTKESTQAAAAAADSSSNSSTQAES</sequence>
<dbReference type="SMART" id="SM00490">
    <property type="entry name" value="HELICc"/>
    <property type="match status" value="1"/>
</dbReference>
<dbReference type="GO" id="GO:0016787">
    <property type="term" value="F:hydrolase activity"/>
    <property type="evidence" value="ECO:0007669"/>
    <property type="project" value="UniProtKB-KW"/>
</dbReference>
<feature type="region of interest" description="Disordered" evidence="5">
    <location>
        <begin position="394"/>
        <end position="431"/>
    </location>
</feature>
<dbReference type="EMBL" id="HG671053">
    <property type="protein sequence ID" value="CDI79628.1"/>
    <property type="molecule type" value="Genomic_DNA"/>
</dbReference>
<evidence type="ECO:0000256" key="2">
    <source>
        <dbReference type="ARBA" id="ARBA00022801"/>
    </source>
</evidence>
<feature type="region of interest" description="Disordered" evidence="5">
    <location>
        <begin position="792"/>
        <end position="826"/>
    </location>
</feature>
<evidence type="ECO:0000256" key="4">
    <source>
        <dbReference type="ARBA" id="ARBA00022840"/>
    </source>
</evidence>
<dbReference type="CDD" id="cd00268">
    <property type="entry name" value="DEADc"/>
    <property type="match status" value="1"/>
</dbReference>
<feature type="region of interest" description="Disordered" evidence="5">
    <location>
        <begin position="102"/>
        <end position="137"/>
    </location>
</feature>
<evidence type="ECO:0000313" key="8">
    <source>
        <dbReference type="EMBL" id="CDI79628.1"/>
    </source>
</evidence>
<dbReference type="InterPro" id="IPR014001">
    <property type="entry name" value="Helicase_ATP-bd"/>
</dbReference>
<dbReference type="InterPro" id="IPR011545">
    <property type="entry name" value="DEAD/DEAH_box_helicase_dom"/>
</dbReference>
<dbReference type="CDD" id="cd18787">
    <property type="entry name" value="SF2_C_DEAD"/>
    <property type="match status" value="1"/>
</dbReference>
<feature type="non-terminal residue" evidence="8">
    <location>
        <position position="1"/>
    </location>
</feature>
<protein>
    <submittedName>
        <fullName evidence="8">ATP-dependent RNA helicase, putative</fullName>
    </submittedName>
</protein>
<dbReference type="GO" id="GO:0005829">
    <property type="term" value="C:cytosol"/>
    <property type="evidence" value="ECO:0007669"/>
    <property type="project" value="TreeGrafter"/>
</dbReference>
<dbReference type="AlphaFoldDB" id="U6GK22"/>
<keyword evidence="3 8" id="KW-0347">Helicase</keyword>
<keyword evidence="2" id="KW-0378">Hydrolase</keyword>
<dbReference type="Gene3D" id="3.40.50.300">
    <property type="entry name" value="P-loop containing nucleotide triphosphate hydrolases"/>
    <property type="match status" value="2"/>
</dbReference>
<feature type="compositionally biased region" description="Low complexity" evidence="5">
    <location>
        <begin position="13"/>
        <end position="49"/>
    </location>
</feature>
<dbReference type="SMART" id="SM00487">
    <property type="entry name" value="DEXDc"/>
    <property type="match status" value="1"/>
</dbReference>
<dbReference type="SUPFAM" id="SSF52540">
    <property type="entry name" value="P-loop containing nucleoside triphosphate hydrolases"/>
    <property type="match status" value="1"/>
</dbReference>
<evidence type="ECO:0000259" key="7">
    <source>
        <dbReference type="PROSITE" id="PS51194"/>
    </source>
</evidence>
<dbReference type="RefSeq" id="XP_013250303.1">
    <property type="nucleotide sequence ID" value="XM_013394849.1"/>
</dbReference>
<feature type="region of interest" description="Disordered" evidence="5">
    <location>
        <begin position="1"/>
        <end position="75"/>
    </location>
</feature>
<dbReference type="GO" id="GO:0003724">
    <property type="term" value="F:RNA helicase activity"/>
    <property type="evidence" value="ECO:0007669"/>
    <property type="project" value="TreeGrafter"/>
</dbReference>
<feature type="domain" description="Helicase ATP-binding" evidence="6">
    <location>
        <begin position="226"/>
        <end position="402"/>
    </location>
</feature>
<evidence type="ECO:0000256" key="1">
    <source>
        <dbReference type="ARBA" id="ARBA00022741"/>
    </source>
</evidence>
<evidence type="ECO:0000259" key="6">
    <source>
        <dbReference type="PROSITE" id="PS51192"/>
    </source>
</evidence>
<dbReference type="OrthoDB" id="332960at2759"/>
<name>U6GK22_EIMAC</name>
<feature type="compositionally biased region" description="Low complexity" evidence="5">
    <location>
        <begin position="805"/>
        <end position="826"/>
    </location>
</feature>